<protein>
    <submittedName>
        <fullName evidence="4">Diguanylate cyclase (GGDEF)-like protein</fullName>
    </submittedName>
</protein>
<dbReference type="Pfam" id="PF17152">
    <property type="entry name" value="CHASE8"/>
    <property type="match status" value="1"/>
</dbReference>
<dbReference type="InterPro" id="IPR033417">
    <property type="entry name" value="CHASE8"/>
</dbReference>
<dbReference type="SUPFAM" id="SSF55073">
    <property type="entry name" value="Nucleotide cyclase"/>
    <property type="match status" value="1"/>
</dbReference>
<dbReference type="InterPro" id="IPR000160">
    <property type="entry name" value="GGDEF_dom"/>
</dbReference>
<dbReference type="PANTHER" id="PTHR46663">
    <property type="entry name" value="DIGUANYLATE CYCLASE DGCT-RELATED"/>
    <property type="match status" value="1"/>
</dbReference>
<evidence type="ECO:0000259" key="3">
    <source>
        <dbReference type="PROSITE" id="PS50887"/>
    </source>
</evidence>
<proteinExistence type="predicted"/>
<comment type="caution">
    <text evidence="4">The sequence shown here is derived from an EMBL/GenBank/DDBJ whole genome shotgun (WGS) entry which is preliminary data.</text>
</comment>
<sequence>MSRDRPAHGSHADATSMKPRVPVQAAAEPARRSLLQTLRRAHVRVASISMAAVGLALLLAAVLALRTYANNHLELVARSIAYSVEAAVVFNDRVAIMEQLAVIAQRESLREAELRDQAGHVLARYELADRQRADALLEAAGEPLARLLMPAPTVAPVLDRGRQIGEVRLRGDGAVFARFLATAAAGIALCLVFAGLGLRLLSRRIQRDIVEPVDALIAMTHRARVQRGGMQRAPASQIAEFHVLGEDFNALLTELEMQQAQLAQENRSLTHLANHDSLTGLYNRAYFSRRLGRILQDAQIQGGNIAVLYMDNDRFKEINDHYGHAVGDLLLIEVATRIRAQLREGDTVARLGGDEFAVLLAPVHQPQDALRIADKINAAVALPLSERHERIVPSVSIGIALYPQHGQTADQLLRAADRAMYEAKKSGRGTSRLFEGAYVVSDISEL</sequence>
<dbReference type="EMBL" id="QPJK01000002">
    <property type="protein sequence ID" value="RCW74646.1"/>
    <property type="molecule type" value="Genomic_DNA"/>
</dbReference>
<feature type="transmembrane region" description="Helical" evidence="2">
    <location>
        <begin position="175"/>
        <end position="198"/>
    </location>
</feature>
<feature type="domain" description="GGDEF" evidence="3">
    <location>
        <begin position="303"/>
        <end position="436"/>
    </location>
</feature>
<accession>A0A368Y5P0</accession>
<keyword evidence="5" id="KW-1185">Reference proteome</keyword>
<evidence type="ECO:0000313" key="5">
    <source>
        <dbReference type="Proteomes" id="UP000252884"/>
    </source>
</evidence>
<feature type="transmembrane region" description="Helical" evidence="2">
    <location>
        <begin position="41"/>
        <end position="65"/>
    </location>
</feature>
<dbReference type="InterPro" id="IPR029787">
    <property type="entry name" value="Nucleotide_cyclase"/>
</dbReference>
<dbReference type="NCBIfam" id="TIGR00254">
    <property type="entry name" value="GGDEF"/>
    <property type="match status" value="1"/>
</dbReference>
<dbReference type="CDD" id="cd01949">
    <property type="entry name" value="GGDEF"/>
    <property type="match status" value="1"/>
</dbReference>
<name>A0A368Y5P0_9BURK</name>
<dbReference type="GO" id="GO:0003824">
    <property type="term" value="F:catalytic activity"/>
    <property type="evidence" value="ECO:0007669"/>
    <property type="project" value="UniProtKB-ARBA"/>
</dbReference>
<keyword evidence="2" id="KW-1133">Transmembrane helix</keyword>
<dbReference type="SMART" id="SM00267">
    <property type="entry name" value="GGDEF"/>
    <property type="match status" value="1"/>
</dbReference>
<organism evidence="4 5">
    <name type="scientific">Pseudorhodoferax soli</name>
    <dbReference type="NCBI Taxonomy" id="545864"/>
    <lineage>
        <taxon>Bacteria</taxon>
        <taxon>Pseudomonadati</taxon>
        <taxon>Pseudomonadota</taxon>
        <taxon>Betaproteobacteria</taxon>
        <taxon>Burkholderiales</taxon>
        <taxon>Comamonadaceae</taxon>
    </lineage>
</organism>
<reference evidence="4 5" key="1">
    <citation type="submission" date="2018-07" db="EMBL/GenBank/DDBJ databases">
        <title>Genomic Encyclopedia of Type Strains, Phase IV (KMG-IV): sequencing the most valuable type-strain genomes for metagenomic binning, comparative biology and taxonomic classification.</title>
        <authorList>
            <person name="Goeker M."/>
        </authorList>
    </citation>
    <scope>NUCLEOTIDE SEQUENCE [LARGE SCALE GENOMIC DNA]</scope>
    <source>
        <strain evidence="4 5">DSM 21634</strain>
    </source>
</reference>
<keyword evidence="2" id="KW-0812">Transmembrane</keyword>
<evidence type="ECO:0000313" key="4">
    <source>
        <dbReference type="EMBL" id="RCW74646.1"/>
    </source>
</evidence>
<dbReference type="PROSITE" id="PS50887">
    <property type="entry name" value="GGDEF"/>
    <property type="match status" value="1"/>
</dbReference>
<dbReference type="InterPro" id="IPR043128">
    <property type="entry name" value="Rev_trsase/Diguanyl_cyclase"/>
</dbReference>
<dbReference type="Pfam" id="PF00990">
    <property type="entry name" value="GGDEF"/>
    <property type="match status" value="1"/>
</dbReference>
<dbReference type="InterPro" id="IPR052163">
    <property type="entry name" value="DGC-Regulatory_Protein"/>
</dbReference>
<feature type="compositionally biased region" description="Basic and acidic residues" evidence="1">
    <location>
        <begin position="1"/>
        <end position="11"/>
    </location>
</feature>
<dbReference type="AlphaFoldDB" id="A0A368Y5P0"/>
<evidence type="ECO:0000256" key="2">
    <source>
        <dbReference type="SAM" id="Phobius"/>
    </source>
</evidence>
<keyword evidence="2" id="KW-0472">Membrane</keyword>
<evidence type="ECO:0000256" key="1">
    <source>
        <dbReference type="SAM" id="MobiDB-lite"/>
    </source>
</evidence>
<dbReference type="Gene3D" id="3.30.70.270">
    <property type="match status" value="1"/>
</dbReference>
<dbReference type="RefSeq" id="WP_211332947.1">
    <property type="nucleotide sequence ID" value="NZ_QPJK01000002.1"/>
</dbReference>
<dbReference type="Proteomes" id="UP000252884">
    <property type="component" value="Unassembled WGS sequence"/>
</dbReference>
<dbReference type="PANTHER" id="PTHR46663:SF2">
    <property type="entry name" value="GGDEF DOMAIN-CONTAINING PROTEIN"/>
    <property type="match status" value="1"/>
</dbReference>
<gene>
    <name evidence="4" type="ORF">DES41_102969</name>
</gene>
<dbReference type="FunFam" id="3.30.70.270:FF:000001">
    <property type="entry name" value="Diguanylate cyclase domain protein"/>
    <property type="match status" value="1"/>
</dbReference>
<feature type="region of interest" description="Disordered" evidence="1">
    <location>
        <begin position="1"/>
        <end position="23"/>
    </location>
</feature>